<proteinExistence type="predicted"/>
<dbReference type="AlphaFoldDB" id="A0A6A6Q106"/>
<protein>
    <submittedName>
        <fullName evidence="1">Uncharacterized protein</fullName>
    </submittedName>
</protein>
<dbReference type="Proteomes" id="UP000799767">
    <property type="component" value="Unassembled WGS sequence"/>
</dbReference>
<dbReference type="RefSeq" id="XP_033592514.1">
    <property type="nucleotide sequence ID" value="XM_033738604.1"/>
</dbReference>
<sequence length="236" mass="25752">MRLARRSNVRASIQGAACMSAVETIVITEREEEEEGQVRSEFQPEASVILLTPAVGTLSMQSSTSTQSGNLWHAREWQMTLARPHGVACSLNRYPARLRVKASGDVVHASTGACKPHATTLTSSTAERTTVRGIGHSCVHSTHPFPRTLPIPQRRDVHRYPPGESPAAVHAEISNSQHASARAREVHAVGRGTALAATTHDKQKSSSHKRLHESGELRAVECTPHAWLGRQRMCSR</sequence>
<reference evidence="1" key="1">
    <citation type="journal article" date="2020" name="Stud. Mycol.">
        <title>101 Dothideomycetes genomes: a test case for predicting lifestyles and emergence of pathogens.</title>
        <authorList>
            <person name="Haridas S."/>
            <person name="Albert R."/>
            <person name="Binder M."/>
            <person name="Bloem J."/>
            <person name="Labutti K."/>
            <person name="Salamov A."/>
            <person name="Andreopoulos B."/>
            <person name="Baker S."/>
            <person name="Barry K."/>
            <person name="Bills G."/>
            <person name="Bluhm B."/>
            <person name="Cannon C."/>
            <person name="Castanera R."/>
            <person name="Culley D."/>
            <person name="Daum C."/>
            <person name="Ezra D."/>
            <person name="Gonzalez J."/>
            <person name="Henrissat B."/>
            <person name="Kuo A."/>
            <person name="Liang C."/>
            <person name="Lipzen A."/>
            <person name="Lutzoni F."/>
            <person name="Magnuson J."/>
            <person name="Mondo S."/>
            <person name="Nolan M."/>
            <person name="Ohm R."/>
            <person name="Pangilinan J."/>
            <person name="Park H.-J."/>
            <person name="Ramirez L."/>
            <person name="Alfaro M."/>
            <person name="Sun H."/>
            <person name="Tritt A."/>
            <person name="Yoshinaga Y."/>
            <person name="Zwiers L.-H."/>
            <person name="Turgeon B."/>
            <person name="Goodwin S."/>
            <person name="Spatafora J."/>
            <person name="Crous P."/>
            <person name="Grigoriev I."/>
        </authorList>
    </citation>
    <scope>NUCLEOTIDE SEQUENCE</scope>
    <source>
        <strain evidence="1">CBS 113389</strain>
    </source>
</reference>
<evidence type="ECO:0000313" key="2">
    <source>
        <dbReference type="Proteomes" id="UP000799767"/>
    </source>
</evidence>
<keyword evidence="2" id="KW-1185">Reference proteome</keyword>
<dbReference type="EMBL" id="MU001632">
    <property type="protein sequence ID" value="KAF2485945.1"/>
    <property type="molecule type" value="Genomic_DNA"/>
</dbReference>
<gene>
    <name evidence="1" type="ORF">BDY17DRAFT_67797</name>
</gene>
<name>A0A6A6Q106_9PEZI</name>
<dbReference type="GeneID" id="54479606"/>
<organism evidence="1 2">
    <name type="scientific">Neohortaea acidophila</name>
    <dbReference type="NCBI Taxonomy" id="245834"/>
    <lineage>
        <taxon>Eukaryota</taxon>
        <taxon>Fungi</taxon>
        <taxon>Dikarya</taxon>
        <taxon>Ascomycota</taxon>
        <taxon>Pezizomycotina</taxon>
        <taxon>Dothideomycetes</taxon>
        <taxon>Dothideomycetidae</taxon>
        <taxon>Mycosphaerellales</taxon>
        <taxon>Teratosphaeriaceae</taxon>
        <taxon>Neohortaea</taxon>
    </lineage>
</organism>
<accession>A0A6A6Q106</accession>
<evidence type="ECO:0000313" key="1">
    <source>
        <dbReference type="EMBL" id="KAF2485945.1"/>
    </source>
</evidence>